<reference evidence="2 3" key="2">
    <citation type="submission" date="2018-11" db="EMBL/GenBank/DDBJ databases">
        <authorList>
            <consortium name="Pathogen Informatics"/>
        </authorList>
    </citation>
    <scope>NUCLEOTIDE SEQUENCE [LARGE SCALE GENOMIC DNA]</scope>
</reference>
<dbReference type="PANTHER" id="PTHR31606:SF1">
    <property type="entry name" value="WW DOMAIN BINDING PROTEIN 2, ISOFORM E"/>
    <property type="match status" value="1"/>
</dbReference>
<dbReference type="STRING" id="387005.A0A183H925"/>
<keyword evidence="3" id="KW-1185">Reference proteome</keyword>
<dbReference type="CDD" id="cd13214">
    <property type="entry name" value="PH-GRAM_WBP2"/>
    <property type="match status" value="1"/>
</dbReference>
<dbReference type="PANTHER" id="PTHR31606">
    <property type="entry name" value="WW DOMAIN BINDING PROTEIN 2, ISOFORM E"/>
    <property type="match status" value="1"/>
</dbReference>
<reference evidence="4" key="1">
    <citation type="submission" date="2016-06" db="UniProtKB">
        <authorList>
            <consortium name="WormBaseParasite"/>
        </authorList>
    </citation>
    <scope>IDENTIFICATION</scope>
</reference>
<evidence type="ECO:0000313" key="2">
    <source>
        <dbReference type="EMBL" id="VDO38490.1"/>
    </source>
</evidence>
<dbReference type="InterPro" id="IPR004182">
    <property type="entry name" value="GRAM"/>
</dbReference>
<organism evidence="4">
    <name type="scientific">Onchocerca flexuosa</name>
    <dbReference type="NCBI Taxonomy" id="387005"/>
    <lineage>
        <taxon>Eukaryota</taxon>
        <taxon>Metazoa</taxon>
        <taxon>Ecdysozoa</taxon>
        <taxon>Nematoda</taxon>
        <taxon>Chromadorea</taxon>
        <taxon>Rhabditida</taxon>
        <taxon>Spirurina</taxon>
        <taxon>Spiruromorpha</taxon>
        <taxon>Filarioidea</taxon>
        <taxon>Onchocercidae</taxon>
        <taxon>Onchocerca</taxon>
    </lineage>
</organism>
<dbReference type="GO" id="GO:0005634">
    <property type="term" value="C:nucleus"/>
    <property type="evidence" value="ECO:0007669"/>
    <property type="project" value="TreeGrafter"/>
</dbReference>
<sequence length="161" mass="18237">MSVNTSSTPDGRGVLIYNGEMILLYTEQVNCHFEDGPDNIFRGNKSGNLYLTSHRVIFINRKNDSLRSFSMPFHCMKDVKLEQPVFGANFLKGIAVAQPGGEYFVNFKPRHICWMKPYNLHELILGNWNGEVTWKLTFSKGGCIDFGMALLRAVDMGLLLL</sequence>
<dbReference type="GO" id="GO:0031490">
    <property type="term" value="F:chromatin DNA binding"/>
    <property type="evidence" value="ECO:0007669"/>
    <property type="project" value="TreeGrafter"/>
</dbReference>
<proteinExistence type="predicted"/>
<dbReference type="SUPFAM" id="SSF50729">
    <property type="entry name" value="PH domain-like"/>
    <property type="match status" value="1"/>
</dbReference>
<gene>
    <name evidence="2" type="ORF">OFLC_LOCUS3987</name>
</gene>
<dbReference type="Gene3D" id="2.30.29.30">
    <property type="entry name" value="Pleckstrin-homology domain (PH domain)/Phosphotyrosine-binding domain (PTB)"/>
    <property type="match status" value="1"/>
</dbReference>
<dbReference type="EMBL" id="UZAJ01002864">
    <property type="protein sequence ID" value="VDO38490.1"/>
    <property type="molecule type" value="Genomic_DNA"/>
</dbReference>
<evidence type="ECO:0000259" key="1">
    <source>
        <dbReference type="Pfam" id="PF02893"/>
    </source>
</evidence>
<dbReference type="AlphaFoldDB" id="A0A183H925"/>
<dbReference type="Proteomes" id="UP000267606">
    <property type="component" value="Unassembled WGS sequence"/>
</dbReference>
<protein>
    <submittedName>
        <fullName evidence="4">GRAM domain-containing protein</fullName>
    </submittedName>
</protein>
<dbReference type="WBParaSite" id="OFLC_0000398601-mRNA-1">
    <property type="protein sequence ID" value="OFLC_0000398601-mRNA-1"/>
    <property type="gene ID" value="OFLC_0000398601"/>
</dbReference>
<feature type="domain" description="GRAM" evidence="1">
    <location>
        <begin position="28"/>
        <end position="108"/>
    </location>
</feature>
<evidence type="ECO:0000313" key="4">
    <source>
        <dbReference type="WBParaSite" id="OFLC_0000398601-mRNA-1"/>
    </source>
</evidence>
<dbReference type="Pfam" id="PF02893">
    <property type="entry name" value="GRAM"/>
    <property type="match status" value="1"/>
</dbReference>
<name>A0A183H925_9BILA</name>
<dbReference type="InterPro" id="IPR044852">
    <property type="entry name" value="WBP2-like"/>
</dbReference>
<evidence type="ECO:0000313" key="3">
    <source>
        <dbReference type="Proteomes" id="UP000267606"/>
    </source>
</evidence>
<dbReference type="InterPro" id="IPR011993">
    <property type="entry name" value="PH-like_dom_sf"/>
</dbReference>
<dbReference type="GO" id="GO:0003713">
    <property type="term" value="F:transcription coactivator activity"/>
    <property type="evidence" value="ECO:0007669"/>
    <property type="project" value="InterPro"/>
</dbReference>
<accession>A0A183H925</accession>